<evidence type="ECO:0000256" key="9">
    <source>
        <dbReference type="ARBA" id="ARBA00023242"/>
    </source>
</evidence>
<dbReference type="Pfam" id="PF00850">
    <property type="entry name" value="Hist_deacetyl"/>
    <property type="match status" value="1"/>
</dbReference>
<dbReference type="EMBL" id="ABJB011077995">
    <property type="status" value="NOT_ANNOTATED_CDS"/>
    <property type="molecule type" value="Genomic_DNA"/>
</dbReference>
<dbReference type="InterPro" id="IPR023696">
    <property type="entry name" value="Ureohydrolase_dom_sf"/>
</dbReference>
<gene>
    <name evidence="12" type="ORF">IscW_ISCW008957</name>
</gene>
<dbReference type="InterPro" id="IPR023801">
    <property type="entry name" value="His_deacetylse_dom"/>
</dbReference>
<dbReference type="InParanoid" id="B7Q088"/>
<dbReference type="EnsemblMetazoa" id="ISCW008957-RA">
    <property type="protein sequence ID" value="ISCW008957-PA"/>
    <property type="gene ID" value="ISCW008957"/>
</dbReference>
<dbReference type="STRING" id="6945.B7Q088"/>
<dbReference type="EMBL" id="ABJB010121612">
    <property type="status" value="NOT_ANNOTATED_CDS"/>
    <property type="molecule type" value="Genomic_DNA"/>
</dbReference>
<dbReference type="SUPFAM" id="SSF52768">
    <property type="entry name" value="Arginase/deacetylase"/>
    <property type="match status" value="1"/>
</dbReference>
<dbReference type="EMBL" id="ABJB010519458">
    <property type="status" value="NOT_ANNOTATED_CDS"/>
    <property type="molecule type" value="Genomic_DNA"/>
</dbReference>
<dbReference type="HOGENOM" id="CLU_1798584_0_0_1"/>
<dbReference type="EMBL" id="ABJB011018882">
    <property type="status" value="NOT_ANNOTATED_CDS"/>
    <property type="molecule type" value="Genomic_DNA"/>
</dbReference>
<feature type="domain" description="Histone deacetylase" evidence="11">
    <location>
        <begin position="36"/>
        <end position="82"/>
    </location>
</feature>
<dbReference type="EMBL" id="ABJB010964497">
    <property type="status" value="NOT_ANNOTATED_CDS"/>
    <property type="molecule type" value="Genomic_DNA"/>
</dbReference>
<protein>
    <recommendedName>
        <fullName evidence="3">histone deacetylase</fullName>
        <ecNumber evidence="3">3.5.1.98</ecNumber>
    </recommendedName>
</protein>
<evidence type="ECO:0000313" key="12">
    <source>
        <dbReference type="EMBL" id="EEC12260.1"/>
    </source>
</evidence>
<evidence type="ECO:0000259" key="11">
    <source>
        <dbReference type="Pfam" id="PF00850"/>
    </source>
</evidence>
<dbReference type="Gene3D" id="3.40.800.20">
    <property type="entry name" value="Histone deacetylase domain"/>
    <property type="match status" value="1"/>
</dbReference>
<comment type="catalytic activity">
    <reaction evidence="10">
        <text>N(6)-acetyl-L-lysyl-[histone] + H2O = L-lysyl-[histone] + acetate</text>
        <dbReference type="Rhea" id="RHEA:58196"/>
        <dbReference type="Rhea" id="RHEA-COMP:9845"/>
        <dbReference type="Rhea" id="RHEA-COMP:11338"/>
        <dbReference type="ChEBI" id="CHEBI:15377"/>
        <dbReference type="ChEBI" id="CHEBI:29969"/>
        <dbReference type="ChEBI" id="CHEBI:30089"/>
        <dbReference type="ChEBI" id="CHEBI:61930"/>
        <dbReference type="EC" id="3.5.1.98"/>
    </reaction>
</comment>
<dbReference type="PANTHER" id="PTHR10625">
    <property type="entry name" value="HISTONE DEACETYLASE HDAC1-RELATED"/>
    <property type="match status" value="1"/>
</dbReference>
<dbReference type="Proteomes" id="UP000001555">
    <property type="component" value="Unassembled WGS sequence"/>
</dbReference>
<keyword evidence="14" id="KW-1185">Reference proteome</keyword>
<comment type="similarity">
    <text evidence="2">Belongs to the histone deacetylase family. HD type 2 subfamily.</text>
</comment>
<reference evidence="13" key="2">
    <citation type="submission" date="2020-05" db="UniProtKB">
        <authorList>
            <consortium name="EnsemblMetazoa"/>
        </authorList>
    </citation>
    <scope>IDENTIFICATION</scope>
    <source>
        <strain evidence="13">wikel</strain>
    </source>
</reference>
<evidence type="ECO:0000256" key="7">
    <source>
        <dbReference type="ARBA" id="ARBA00023015"/>
    </source>
</evidence>
<dbReference type="GO" id="GO:0010468">
    <property type="term" value="P:regulation of gene expression"/>
    <property type="evidence" value="ECO:0007669"/>
    <property type="project" value="UniProtKB-ARBA"/>
</dbReference>
<proteinExistence type="inferred from homology"/>
<evidence type="ECO:0000256" key="2">
    <source>
        <dbReference type="ARBA" id="ARBA00007738"/>
    </source>
</evidence>
<dbReference type="VEuPathDB" id="VectorBase:ISCP_037376"/>
<keyword evidence="5" id="KW-0378">Hydrolase</keyword>
<comment type="subcellular location">
    <subcellularLocation>
        <location evidence="1">Nucleus</location>
    </subcellularLocation>
</comment>
<keyword evidence="9" id="KW-0539">Nucleus</keyword>
<organism>
    <name type="scientific">Ixodes scapularis</name>
    <name type="common">Black-legged tick</name>
    <name type="synonym">Deer tick</name>
    <dbReference type="NCBI Taxonomy" id="6945"/>
    <lineage>
        <taxon>Eukaryota</taxon>
        <taxon>Metazoa</taxon>
        <taxon>Ecdysozoa</taxon>
        <taxon>Arthropoda</taxon>
        <taxon>Chelicerata</taxon>
        <taxon>Arachnida</taxon>
        <taxon>Acari</taxon>
        <taxon>Parasitiformes</taxon>
        <taxon>Ixodida</taxon>
        <taxon>Ixodoidea</taxon>
        <taxon>Ixodidae</taxon>
        <taxon>Ixodinae</taxon>
        <taxon>Ixodes</taxon>
    </lineage>
</organism>
<sequence>MFNNVAVAAKYAIREHGLKRANNKPRSSRVFLSPLKFNPELVIISAGFDSAKGDLLGDCCVTPAGYQHITSLLRNLAGGKLILQLEVSPFHGTPALASIERARTAVKPYWKCLTPEDTPIVVEPEKPIESVSTSVKRLNQGEVL</sequence>
<dbReference type="EMBL" id="DS830962">
    <property type="protein sequence ID" value="EEC12260.1"/>
    <property type="molecule type" value="Genomic_DNA"/>
</dbReference>
<dbReference type="EC" id="3.5.1.98" evidence="3"/>
<evidence type="ECO:0000256" key="3">
    <source>
        <dbReference type="ARBA" id="ARBA00012111"/>
    </source>
</evidence>
<dbReference type="GO" id="GO:0005634">
    <property type="term" value="C:nucleus"/>
    <property type="evidence" value="ECO:0007669"/>
    <property type="project" value="UniProtKB-SubCell"/>
</dbReference>
<evidence type="ECO:0000256" key="10">
    <source>
        <dbReference type="ARBA" id="ARBA00048287"/>
    </source>
</evidence>
<dbReference type="InterPro" id="IPR037138">
    <property type="entry name" value="His_deacetylse_dom_sf"/>
</dbReference>
<keyword evidence="8" id="KW-0804">Transcription</keyword>
<name>B7Q088_IXOSC</name>
<evidence type="ECO:0000256" key="1">
    <source>
        <dbReference type="ARBA" id="ARBA00004123"/>
    </source>
</evidence>
<reference evidence="12 14" key="1">
    <citation type="submission" date="2008-03" db="EMBL/GenBank/DDBJ databases">
        <title>Annotation of Ixodes scapularis.</title>
        <authorList>
            <consortium name="Ixodes scapularis Genome Project Consortium"/>
            <person name="Caler E."/>
            <person name="Hannick L.I."/>
            <person name="Bidwell S."/>
            <person name="Joardar V."/>
            <person name="Thiagarajan M."/>
            <person name="Amedeo P."/>
            <person name="Galinsky K.J."/>
            <person name="Schobel S."/>
            <person name="Inman J."/>
            <person name="Hostetler J."/>
            <person name="Miller J."/>
            <person name="Hammond M."/>
            <person name="Megy K."/>
            <person name="Lawson D."/>
            <person name="Kodira C."/>
            <person name="Sutton G."/>
            <person name="Meyer J."/>
            <person name="Hill C.A."/>
            <person name="Birren B."/>
            <person name="Nene V."/>
            <person name="Collins F."/>
            <person name="Alarcon-Chaidez F."/>
            <person name="Wikel S."/>
            <person name="Strausberg R."/>
        </authorList>
    </citation>
    <scope>NUCLEOTIDE SEQUENCE [LARGE SCALE GENOMIC DNA]</scope>
    <source>
        <strain evidence="14">Wikel</strain>
        <strain evidence="12">Wikel colony</strain>
    </source>
</reference>
<dbReference type="PaxDb" id="6945-B7Q088"/>
<dbReference type="VEuPathDB" id="VectorBase:ISCW008957"/>
<dbReference type="PANTHER" id="PTHR10625:SF5">
    <property type="entry name" value="HISTONE DEACETYLASE"/>
    <property type="match status" value="1"/>
</dbReference>
<keyword evidence="4" id="KW-0678">Repressor</keyword>
<evidence type="ECO:0000256" key="8">
    <source>
        <dbReference type="ARBA" id="ARBA00023163"/>
    </source>
</evidence>
<dbReference type="GO" id="GO:0141221">
    <property type="term" value="F:histone deacetylase activity, hydrolytic mechanism"/>
    <property type="evidence" value="ECO:0007669"/>
    <property type="project" value="UniProtKB-EC"/>
</dbReference>
<dbReference type="OrthoDB" id="6480048at2759"/>
<keyword evidence="7" id="KW-0805">Transcription regulation</keyword>
<evidence type="ECO:0000313" key="13">
    <source>
        <dbReference type="EnsemblMetazoa" id="ISCW008957-PA"/>
    </source>
</evidence>
<evidence type="ECO:0000256" key="5">
    <source>
        <dbReference type="ARBA" id="ARBA00022801"/>
    </source>
</evidence>
<accession>B7Q088</accession>
<dbReference type="VEuPathDB" id="VectorBase:ISCI008957"/>
<evidence type="ECO:0000313" key="14">
    <source>
        <dbReference type="Proteomes" id="UP000001555"/>
    </source>
</evidence>
<keyword evidence="6" id="KW-0156">Chromatin regulator</keyword>
<dbReference type="AlphaFoldDB" id="B7Q088"/>
<evidence type="ECO:0000256" key="4">
    <source>
        <dbReference type="ARBA" id="ARBA00022491"/>
    </source>
</evidence>
<evidence type="ECO:0000256" key="6">
    <source>
        <dbReference type="ARBA" id="ARBA00022853"/>
    </source>
</evidence>